<sequence>MPLSAFATISPKPAHFAEARAAVRAIVAPTRAESGCLAFDLHEGEESGRLHLYEVWADRAALDAHYAQDYTRAVFERYEDWLTEPVAIVFMQPVA</sequence>
<protein>
    <submittedName>
        <fullName evidence="2">Quinol monooxygenase</fullName>
        <ecNumber evidence="2">1.-.-.-</ecNumber>
    </submittedName>
</protein>
<dbReference type="InterPro" id="IPR050744">
    <property type="entry name" value="AI-2_Isomerase_LsrG"/>
</dbReference>
<reference evidence="2 3" key="1">
    <citation type="submission" date="2024-02" db="EMBL/GenBank/DDBJ databases">
        <title>The whole genome sequence of five bacterial samples isolated from Abu Dhabi Sabkha-shore region.</title>
        <authorList>
            <person name="Sudalaimuthuasari N."/>
            <person name="Sarfraz B."/>
            <person name="Tuyisabe J.D."/>
            <person name="Mugisha Ntwali L.D.M."/>
            <person name="Ali A.I.A.A."/>
            <person name="Almansoori S.Z.A."/>
            <person name="Alajami H.S.A."/>
            <person name="Almeqbaali A.A.S."/>
            <person name="Kundu B."/>
            <person name="Saeed E.E."/>
            <person name="Sukumarinath V."/>
            <person name="Mishra A.K."/>
            <person name="Hazzouri K.M."/>
            <person name="Almaskari R."/>
            <person name="Sharma A.K."/>
            <person name="Amiri K.M.A."/>
        </authorList>
    </citation>
    <scope>NUCLEOTIDE SEQUENCE [LARGE SCALE GENOMIC DNA]</scope>
    <source>
        <strain evidence="3">kcgeb_sd</strain>
    </source>
</reference>
<gene>
    <name evidence="2" type="ORF">V5F89_00395</name>
</gene>
<evidence type="ECO:0000259" key="1">
    <source>
        <dbReference type="PROSITE" id="PS51725"/>
    </source>
</evidence>
<dbReference type="PANTHER" id="PTHR33336:SF3">
    <property type="entry name" value="ABM DOMAIN-CONTAINING PROTEIN"/>
    <property type="match status" value="1"/>
</dbReference>
<evidence type="ECO:0000313" key="3">
    <source>
        <dbReference type="Proteomes" id="UP001335183"/>
    </source>
</evidence>
<dbReference type="SUPFAM" id="SSF54909">
    <property type="entry name" value="Dimeric alpha+beta barrel"/>
    <property type="match status" value="1"/>
</dbReference>
<organism evidence="2 3">
    <name type="scientific">Pelagerythrobacter marensis</name>
    <dbReference type="NCBI Taxonomy" id="543877"/>
    <lineage>
        <taxon>Bacteria</taxon>
        <taxon>Pseudomonadati</taxon>
        <taxon>Pseudomonadota</taxon>
        <taxon>Alphaproteobacteria</taxon>
        <taxon>Sphingomonadales</taxon>
        <taxon>Erythrobacteraceae</taxon>
        <taxon>Pelagerythrobacter</taxon>
    </lineage>
</organism>
<dbReference type="InterPro" id="IPR007138">
    <property type="entry name" value="ABM_dom"/>
</dbReference>
<dbReference type="GO" id="GO:0004497">
    <property type="term" value="F:monooxygenase activity"/>
    <property type="evidence" value="ECO:0007669"/>
    <property type="project" value="UniProtKB-KW"/>
</dbReference>
<name>A0ABZ2D306_9SPHN</name>
<dbReference type="PROSITE" id="PS51725">
    <property type="entry name" value="ABM"/>
    <property type="match status" value="1"/>
</dbReference>
<dbReference type="EMBL" id="CP144918">
    <property type="protein sequence ID" value="WWA47407.1"/>
    <property type="molecule type" value="Genomic_DNA"/>
</dbReference>
<evidence type="ECO:0000313" key="2">
    <source>
        <dbReference type="EMBL" id="WWA47407.1"/>
    </source>
</evidence>
<accession>A0ABZ2D306</accession>
<feature type="domain" description="ABM" evidence="1">
    <location>
        <begin position="3"/>
        <end position="90"/>
    </location>
</feature>
<keyword evidence="2" id="KW-0503">Monooxygenase</keyword>
<dbReference type="PANTHER" id="PTHR33336">
    <property type="entry name" value="QUINOL MONOOXYGENASE YGIN-RELATED"/>
    <property type="match status" value="1"/>
</dbReference>
<dbReference type="EC" id="1.-.-.-" evidence="2"/>
<dbReference type="InterPro" id="IPR011008">
    <property type="entry name" value="Dimeric_a/b-barrel"/>
</dbReference>
<dbReference type="Proteomes" id="UP001335183">
    <property type="component" value="Chromosome"/>
</dbReference>
<dbReference type="Gene3D" id="3.30.70.100">
    <property type="match status" value="1"/>
</dbReference>
<dbReference type="Pfam" id="PF03992">
    <property type="entry name" value="ABM"/>
    <property type="match status" value="1"/>
</dbReference>
<keyword evidence="2" id="KW-0560">Oxidoreductase</keyword>
<keyword evidence="3" id="KW-1185">Reference proteome</keyword>
<proteinExistence type="predicted"/>
<dbReference type="RefSeq" id="WP_338446297.1">
    <property type="nucleotide sequence ID" value="NZ_CP144918.1"/>
</dbReference>